<proteinExistence type="predicted"/>
<dbReference type="EMBL" id="DF848446">
    <property type="protein sequence ID" value="GAT53670.1"/>
    <property type="molecule type" value="Genomic_DNA"/>
</dbReference>
<gene>
    <name evidence="1" type="ORF">MCHLO_10602</name>
</gene>
<sequence>MDAPGAHERLSCSARDHIDVTYPAPNSTYLTNTAAPRLIHLLDECEEFIAENAWSFDIQPHTRTLKGRYFVSRGAIRCPCEPPRVFGATHEQRRSLVATGKSDEYLPENIAGGRATTTGVFPREITSTNASGTIHCRPLLSACPARDHIHVTTNSTYLRNWATVTGSYADDLPFVVLWTSGLRAATASFIVVAAIRSSCRASLGNQRAPSWHGYLRIAPLALDVLEEMAG</sequence>
<organism evidence="1 2">
    <name type="scientific">Mycena chlorophos</name>
    <name type="common">Agaric fungus</name>
    <name type="synonym">Agaricus chlorophos</name>
    <dbReference type="NCBI Taxonomy" id="658473"/>
    <lineage>
        <taxon>Eukaryota</taxon>
        <taxon>Fungi</taxon>
        <taxon>Dikarya</taxon>
        <taxon>Basidiomycota</taxon>
        <taxon>Agaricomycotina</taxon>
        <taxon>Agaricomycetes</taxon>
        <taxon>Agaricomycetidae</taxon>
        <taxon>Agaricales</taxon>
        <taxon>Marasmiineae</taxon>
        <taxon>Mycenaceae</taxon>
        <taxon>Mycena</taxon>
    </lineage>
</organism>
<evidence type="ECO:0000313" key="2">
    <source>
        <dbReference type="Proteomes" id="UP000815677"/>
    </source>
</evidence>
<evidence type="ECO:0000313" key="1">
    <source>
        <dbReference type="EMBL" id="GAT53670.1"/>
    </source>
</evidence>
<protein>
    <submittedName>
        <fullName evidence="1">Uncharacterized protein</fullName>
    </submittedName>
</protein>
<dbReference type="Proteomes" id="UP000815677">
    <property type="component" value="Unassembled WGS sequence"/>
</dbReference>
<reference evidence="1" key="1">
    <citation type="submission" date="2014-09" db="EMBL/GenBank/DDBJ databases">
        <title>Genome sequence of the luminous mushroom Mycena chlorophos for searching fungal bioluminescence genes.</title>
        <authorList>
            <person name="Tanaka Y."/>
            <person name="Kasuga D."/>
            <person name="Oba Y."/>
            <person name="Hase S."/>
            <person name="Sato K."/>
            <person name="Oba Y."/>
            <person name="Sakakibara Y."/>
        </authorList>
    </citation>
    <scope>NUCLEOTIDE SEQUENCE</scope>
</reference>
<keyword evidence="2" id="KW-1185">Reference proteome</keyword>
<name>A0ABQ0LRG5_MYCCL</name>
<accession>A0ABQ0LRG5</accession>